<sequence>MKIYQWIDRLFDTYSKRSCFVAILVLVYWTWQNIWQGVFMFDLARVSNYDTLFSFYENLSQYSHALLIEIVLDMISSNSVSLISILNAVVNNVRIIDILAVFFTVILFMKSRQKKSWIFLIVLYILMFAVVEGSLFYGFQVSSIDELVSILHILSMIILGFECVIIVYLIYRIVGYVFEYIRLFE</sequence>
<feature type="transmembrane region" description="Helical" evidence="1">
    <location>
        <begin position="116"/>
        <end position="137"/>
    </location>
</feature>
<evidence type="ECO:0000313" key="2">
    <source>
        <dbReference type="EMBL" id="OUP61767.1"/>
    </source>
</evidence>
<organism evidence="2 3">
    <name type="scientific">Faecalitalea cylindroides</name>
    <dbReference type="NCBI Taxonomy" id="39483"/>
    <lineage>
        <taxon>Bacteria</taxon>
        <taxon>Bacillati</taxon>
        <taxon>Bacillota</taxon>
        <taxon>Erysipelotrichia</taxon>
        <taxon>Erysipelotrichales</taxon>
        <taxon>Erysipelotrichaceae</taxon>
        <taxon>Faecalitalea</taxon>
    </lineage>
</organism>
<gene>
    <name evidence="2" type="ORF">B5F14_02070</name>
</gene>
<accession>A0A1Y4LYW7</accession>
<feature type="transmembrane region" description="Helical" evidence="1">
    <location>
        <begin position="92"/>
        <end position="109"/>
    </location>
</feature>
<evidence type="ECO:0000256" key="1">
    <source>
        <dbReference type="SAM" id="Phobius"/>
    </source>
</evidence>
<keyword evidence="1" id="KW-0472">Membrane</keyword>
<dbReference type="RefSeq" id="WP_035403184.1">
    <property type="nucleotide sequence ID" value="NZ_CABKSV010000094.1"/>
</dbReference>
<keyword evidence="1" id="KW-0812">Transmembrane</keyword>
<reference evidence="3" key="1">
    <citation type="submission" date="2017-04" db="EMBL/GenBank/DDBJ databases">
        <title>Function of individual gut microbiota members based on whole genome sequencing of pure cultures obtained from chicken caecum.</title>
        <authorList>
            <person name="Medvecky M."/>
            <person name="Cejkova D."/>
            <person name="Polansky O."/>
            <person name="Karasova D."/>
            <person name="Kubasova T."/>
            <person name="Cizek A."/>
            <person name="Rychlik I."/>
        </authorList>
    </citation>
    <scope>NUCLEOTIDE SEQUENCE [LARGE SCALE GENOMIC DNA]</scope>
    <source>
        <strain evidence="3">An178</strain>
    </source>
</reference>
<proteinExistence type="predicted"/>
<keyword evidence="1" id="KW-1133">Transmembrane helix</keyword>
<feature type="transmembrane region" description="Helical" evidence="1">
    <location>
        <begin position="149"/>
        <end position="171"/>
    </location>
</feature>
<dbReference type="Proteomes" id="UP000195447">
    <property type="component" value="Unassembled WGS sequence"/>
</dbReference>
<keyword evidence="3" id="KW-1185">Reference proteome</keyword>
<comment type="caution">
    <text evidence="2">The sequence shown here is derived from an EMBL/GenBank/DDBJ whole genome shotgun (WGS) entry which is preliminary data.</text>
</comment>
<evidence type="ECO:0000313" key="3">
    <source>
        <dbReference type="Proteomes" id="UP000195447"/>
    </source>
</evidence>
<dbReference type="EMBL" id="NFKM01000002">
    <property type="protein sequence ID" value="OUP61767.1"/>
    <property type="molecule type" value="Genomic_DNA"/>
</dbReference>
<feature type="transmembrane region" description="Helical" evidence="1">
    <location>
        <begin position="20"/>
        <end position="44"/>
    </location>
</feature>
<name>A0A1Y4LYW7_9FIRM</name>
<protein>
    <submittedName>
        <fullName evidence="2">Uncharacterized protein</fullName>
    </submittedName>
</protein>
<dbReference type="AlphaFoldDB" id="A0A1Y4LYW7"/>